<gene>
    <name evidence="1" type="ORF">BpHYR1_005100</name>
</gene>
<proteinExistence type="predicted"/>
<dbReference type="Proteomes" id="UP000276133">
    <property type="component" value="Unassembled WGS sequence"/>
</dbReference>
<dbReference type="EMBL" id="REGN01004728">
    <property type="protein sequence ID" value="RNA16334.1"/>
    <property type="molecule type" value="Genomic_DNA"/>
</dbReference>
<keyword evidence="2" id="KW-1185">Reference proteome</keyword>
<comment type="caution">
    <text evidence="1">The sequence shown here is derived from an EMBL/GenBank/DDBJ whole genome shotgun (WGS) entry which is preliminary data.</text>
</comment>
<evidence type="ECO:0000313" key="2">
    <source>
        <dbReference type="Proteomes" id="UP000276133"/>
    </source>
</evidence>
<organism evidence="1 2">
    <name type="scientific">Brachionus plicatilis</name>
    <name type="common">Marine rotifer</name>
    <name type="synonym">Brachionus muelleri</name>
    <dbReference type="NCBI Taxonomy" id="10195"/>
    <lineage>
        <taxon>Eukaryota</taxon>
        <taxon>Metazoa</taxon>
        <taxon>Spiralia</taxon>
        <taxon>Gnathifera</taxon>
        <taxon>Rotifera</taxon>
        <taxon>Eurotatoria</taxon>
        <taxon>Monogononta</taxon>
        <taxon>Pseudotrocha</taxon>
        <taxon>Ploima</taxon>
        <taxon>Brachionidae</taxon>
        <taxon>Brachionus</taxon>
    </lineage>
</organism>
<accession>A0A3M7QYZ1</accession>
<evidence type="ECO:0000313" key="1">
    <source>
        <dbReference type="EMBL" id="RNA16334.1"/>
    </source>
</evidence>
<sequence length="73" mass="8382">MRTSILKLIINSKMKIKDNQFIDFELINLANDKIQEEINLYSLIFVIKMLAASKHDDTNVIIYAPVARSGQKT</sequence>
<dbReference type="AlphaFoldDB" id="A0A3M7QYZ1"/>
<protein>
    <submittedName>
        <fullName evidence="1">Uncharacterized protein</fullName>
    </submittedName>
</protein>
<reference evidence="1 2" key="1">
    <citation type="journal article" date="2018" name="Sci. Rep.">
        <title>Genomic signatures of local adaptation to the degree of environmental predictability in rotifers.</title>
        <authorList>
            <person name="Franch-Gras L."/>
            <person name="Hahn C."/>
            <person name="Garcia-Roger E.M."/>
            <person name="Carmona M.J."/>
            <person name="Serra M."/>
            <person name="Gomez A."/>
        </authorList>
    </citation>
    <scope>NUCLEOTIDE SEQUENCE [LARGE SCALE GENOMIC DNA]</scope>
    <source>
        <strain evidence="1">HYR1</strain>
    </source>
</reference>
<name>A0A3M7QYZ1_BRAPC</name>